<dbReference type="PANTHER" id="PTHR21666:SF270">
    <property type="entry name" value="MUREIN HYDROLASE ACTIVATOR ENVC"/>
    <property type="match status" value="1"/>
</dbReference>
<dbReference type="SUPFAM" id="SSF51261">
    <property type="entry name" value="Duplicated hybrid motif"/>
    <property type="match status" value="1"/>
</dbReference>
<dbReference type="GeneID" id="97392157"/>
<reference evidence="4 5" key="1">
    <citation type="submission" date="2015-09" db="EMBL/GenBank/DDBJ databases">
        <authorList>
            <consortium name="Pathogen Informatics"/>
        </authorList>
    </citation>
    <scope>NUCLEOTIDE SEQUENCE [LARGE SCALE GENOMIC DNA]</scope>
    <source>
        <strain evidence="4 5">2789STDY5608891</strain>
    </source>
</reference>
<dbReference type="AlphaFoldDB" id="A0A173RZS5"/>
<evidence type="ECO:0000256" key="2">
    <source>
        <dbReference type="SAM" id="Phobius"/>
    </source>
</evidence>
<feature type="region of interest" description="Disordered" evidence="1">
    <location>
        <begin position="46"/>
        <end position="103"/>
    </location>
</feature>
<dbReference type="EMBL" id="CYYA01000003">
    <property type="protein sequence ID" value="CUM82608.1"/>
    <property type="molecule type" value="Genomic_DNA"/>
</dbReference>
<proteinExistence type="predicted"/>
<keyword evidence="2" id="KW-1133">Transmembrane helix</keyword>
<dbReference type="Pfam" id="PF01551">
    <property type="entry name" value="Peptidase_M23"/>
    <property type="match status" value="1"/>
</dbReference>
<dbReference type="CDD" id="cd12797">
    <property type="entry name" value="M23_peptidase"/>
    <property type="match status" value="1"/>
</dbReference>
<dbReference type="InterPro" id="IPR011055">
    <property type="entry name" value="Dup_hybrid_motif"/>
</dbReference>
<dbReference type="STRING" id="39490.ERS852448_00662"/>
<evidence type="ECO:0000259" key="3">
    <source>
        <dbReference type="Pfam" id="PF01551"/>
    </source>
</evidence>
<sequence>MEKKERRRVLIHRQKSYLTAGVVTLVAVVAMMGAYQYEKRAEKQEQQEQVTLAEQTDTDETQNTTNADDTQETMVTQKPDQQTENTVSNQADSSALAQTDTVQGSTDTTAVYQQVQTNEEPVLHFAATDTIGWPLEGDVILNYSMDRSVYFATLDQYKYNPALIIAGAVNDRVVAASDGQVIGVDTTAETGQTVTIGLGDSYQAIYGQLKELEVSAGDYVSQGDTIGYLAEPTKYYSVEGANLYFAMTKEGKPVNPMDYIR</sequence>
<dbReference type="GO" id="GO:0004222">
    <property type="term" value="F:metalloendopeptidase activity"/>
    <property type="evidence" value="ECO:0007669"/>
    <property type="project" value="TreeGrafter"/>
</dbReference>
<feature type="transmembrane region" description="Helical" evidence="2">
    <location>
        <begin position="16"/>
        <end position="37"/>
    </location>
</feature>
<accession>A0A173RZS5</accession>
<protein>
    <submittedName>
        <fullName evidence="4">Membrane-bound metallopeptidase</fullName>
    </submittedName>
</protein>
<feature type="compositionally biased region" description="Low complexity" evidence="1">
    <location>
        <begin position="47"/>
        <end position="68"/>
    </location>
</feature>
<dbReference type="InterPro" id="IPR050570">
    <property type="entry name" value="Cell_wall_metabolism_enzyme"/>
</dbReference>
<feature type="compositionally biased region" description="Polar residues" evidence="1">
    <location>
        <begin position="74"/>
        <end position="103"/>
    </location>
</feature>
<evidence type="ECO:0000313" key="4">
    <source>
        <dbReference type="EMBL" id="CUM82608.1"/>
    </source>
</evidence>
<organism evidence="4 5">
    <name type="scientific">Eubacterium ramulus</name>
    <dbReference type="NCBI Taxonomy" id="39490"/>
    <lineage>
        <taxon>Bacteria</taxon>
        <taxon>Bacillati</taxon>
        <taxon>Bacillota</taxon>
        <taxon>Clostridia</taxon>
        <taxon>Eubacteriales</taxon>
        <taxon>Eubacteriaceae</taxon>
        <taxon>Eubacterium</taxon>
    </lineage>
</organism>
<gene>
    <name evidence="4" type="ORF">ERS852448_00662</name>
</gene>
<dbReference type="PANTHER" id="PTHR21666">
    <property type="entry name" value="PEPTIDASE-RELATED"/>
    <property type="match status" value="1"/>
</dbReference>
<dbReference type="OrthoDB" id="1938544at2"/>
<dbReference type="RefSeq" id="WP_055289363.1">
    <property type="nucleotide sequence ID" value="NZ_CP173382.1"/>
</dbReference>
<evidence type="ECO:0000313" key="5">
    <source>
        <dbReference type="Proteomes" id="UP000095492"/>
    </source>
</evidence>
<dbReference type="InterPro" id="IPR016047">
    <property type="entry name" value="M23ase_b-sheet_dom"/>
</dbReference>
<keyword evidence="2" id="KW-0812">Transmembrane</keyword>
<dbReference type="Gene3D" id="2.70.70.10">
    <property type="entry name" value="Glucose Permease (Domain IIA)"/>
    <property type="match status" value="1"/>
</dbReference>
<name>A0A173RZS5_EUBRA</name>
<feature type="domain" description="M23ase beta-sheet core" evidence="3">
    <location>
        <begin position="163"/>
        <end position="256"/>
    </location>
</feature>
<dbReference type="Proteomes" id="UP000095492">
    <property type="component" value="Unassembled WGS sequence"/>
</dbReference>
<evidence type="ECO:0000256" key="1">
    <source>
        <dbReference type="SAM" id="MobiDB-lite"/>
    </source>
</evidence>
<keyword evidence="2" id="KW-0472">Membrane</keyword>